<comment type="similarity">
    <text evidence="1">Belongs to the indoleamine 2,3-dioxygenase family.</text>
</comment>
<proteinExistence type="inferred from homology"/>
<dbReference type="PANTHER" id="PTHR28657">
    <property type="entry name" value="INDOLEAMINE 2,3-DIOXYGENASE"/>
    <property type="match status" value="1"/>
</dbReference>
<dbReference type="Gene3D" id="1.20.58.480">
    <property type="match status" value="1"/>
</dbReference>
<sequence>MSPCEPLPVSRTELDSSEISQVALEDFDVTGNGFLPQDQPLNVLPDSYYEPWERLAKDLPLLLQEQTLRSRVDRLPVLSINHLKTEAEWRRAYVVLGFLTHGYVWGGDKAAEILPPSISVPLLAVSNHLSIPPVATYAAVNLWNFRSSSSDFSDLDSLTALHTYTGTPDESWFYMVSVAMESLGGRALIPLLLSSLQSCSAKNSPSLISSLSEITARINEVGVLLDRMDEHCDPSVFYHRIRPFLAGSKNMASAGLPRGVFYDEGNGKGEWRQLRGGSNGQSSMIQLMDVVLGVEHKVTGDSNPDRPGHGDGGKEMSFHQEVRAYMPEGHRRFLAHVEERWPGGLRRGVEGLLEGTAREEERIGLREAFKAATDALAGFRNRHLRIVTRYIVIPSRQGGVGQGKATKLNLATASSKLAKTEEKEGSVNAELTGTGGTALLPFLKQSRDETFRAGELRR</sequence>
<dbReference type="AlphaFoldDB" id="A0AAN7BIQ3"/>
<evidence type="ECO:0000256" key="3">
    <source>
        <dbReference type="ARBA" id="ARBA00023004"/>
    </source>
</evidence>
<dbReference type="Pfam" id="PF01231">
    <property type="entry name" value="IDO"/>
    <property type="match status" value="1"/>
</dbReference>
<dbReference type="GO" id="GO:0046872">
    <property type="term" value="F:metal ion binding"/>
    <property type="evidence" value="ECO:0007669"/>
    <property type="project" value="UniProtKB-KW"/>
</dbReference>
<dbReference type="GO" id="GO:0033754">
    <property type="term" value="F:indoleamine 2,3-dioxygenase activity"/>
    <property type="evidence" value="ECO:0007669"/>
    <property type="project" value="TreeGrafter"/>
</dbReference>
<dbReference type="SUPFAM" id="SSF140959">
    <property type="entry name" value="Indolic compounds 2,3-dioxygenase-like"/>
    <property type="match status" value="1"/>
</dbReference>
<dbReference type="GO" id="GO:0034354">
    <property type="term" value="P:'de novo' NAD+ biosynthetic process from L-tryptophan"/>
    <property type="evidence" value="ECO:0007669"/>
    <property type="project" value="TreeGrafter"/>
</dbReference>
<dbReference type="GO" id="GO:0020037">
    <property type="term" value="F:heme binding"/>
    <property type="evidence" value="ECO:0007669"/>
    <property type="project" value="InterPro"/>
</dbReference>
<name>A0AAN7BIQ3_9PEZI</name>
<dbReference type="InterPro" id="IPR000898">
    <property type="entry name" value="Indolamine_dOase"/>
</dbReference>
<dbReference type="PROSITE" id="PS00876">
    <property type="entry name" value="IDO_1"/>
    <property type="match status" value="1"/>
</dbReference>
<dbReference type="InterPro" id="IPR037217">
    <property type="entry name" value="Trp/Indoleamine_2_3_dOase-like"/>
</dbReference>
<accession>A0AAN7BIQ3</accession>
<reference evidence="5" key="1">
    <citation type="journal article" date="2023" name="Mol. Phylogenet. Evol.">
        <title>Genome-scale phylogeny and comparative genomics of the fungal order Sordariales.</title>
        <authorList>
            <person name="Hensen N."/>
            <person name="Bonometti L."/>
            <person name="Westerberg I."/>
            <person name="Brannstrom I.O."/>
            <person name="Guillou S."/>
            <person name="Cros-Aarteil S."/>
            <person name="Calhoun S."/>
            <person name="Haridas S."/>
            <person name="Kuo A."/>
            <person name="Mondo S."/>
            <person name="Pangilinan J."/>
            <person name="Riley R."/>
            <person name="LaButti K."/>
            <person name="Andreopoulos B."/>
            <person name="Lipzen A."/>
            <person name="Chen C."/>
            <person name="Yan M."/>
            <person name="Daum C."/>
            <person name="Ng V."/>
            <person name="Clum A."/>
            <person name="Steindorff A."/>
            <person name="Ohm R.A."/>
            <person name="Martin F."/>
            <person name="Silar P."/>
            <person name="Natvig D.O."/>
            <person name="Lalanne C."/>
            <person name="Gautier V."/>
            <person name="Ament-Velasquez S.L."/>
            <person name="Kruys A."/>
            <person name="Hutchinson M.I."/>
            <person name="Powell A.J."/>
            <person name="Barry K."/>
            <person name="Miller A.N."/>
            <person name="Grigoriev I.V."/>
            <person name="Debuchy R."/>
            <person name="Gladieux P."/>
            <person name="Hiltunen Thoren M."/>
            <person name="Johannesson H."/>
        </authorList>
    </citation>
    <scope>NUCLEOTIDE SEQUENCE</scope>
    <source>
        <strain evidence="5">CBS 990.96</strain>
    </source>
</reference>
<dbReference type="GO" id="GO:0005737">
    <property type="term" value="C:cytoplasm"/>
    <property type="evidence" value="ECO:0007669"/>
    <property type="project" value="TreeGrafter"/>
</dbReference>
<protein>
    <submittedName>
        <fullName evidence="5">Indoleamine 2,3-dioxygenase</fullName>
    </submittedName>
</protein>
<dbReference type="EMBL" id="MU865399">
    <property type="protein sequence ID" value="KAK4224226.1"/>
    <property type="molecule type" value="Genomic_DNA"/>
</dbReference>
<dbReference type="GO" id="GO:0019441">
    <property type="term" value="P:L-tryptophan catabolic process to kynurenine"/>
    <property type="evidence" value="ECO:0007669"/>
    <property type="project" value="InterPro"/>
</dbReference>
<keyword evidence="3 4" id="KW-0408">Iron</keyword>
<feature type="binding site" description="proximal binding residue" evidence="4">
    <location>
        <position position="383"/>
    </location>
    <ligand>
        <name>heme b</name>
        <dbReference type="ChEBI" id="CHEBI:60344"/>
    </ligand>
    <ligandPart>
        <name>Fe</name>
        <dbReference type="ChEBI" id="CHEBI:18248"/>
    </ligandPart>
</feature>
<evidence type="ECO:0000256" key="4">
    <source>
        <dbReference type="PIRSR" id="PIRSR600898-1"/>
    </source>
</evidence>
<keyword evidence="6" id="KW-1185">Reference proteome</keyword>
<reference evidence="5" key="2">
    <citation type="submission" date="2023-05" db="EMBL/GenBank/DDBJ databases">
        <authorList>
            <consortium name="Lawrence Berkeley National Laboratory"/>
            <person name="Steindorff A."/>
            <person name="Hensen N."/>
            <person name="Bonometti L."/>
            <person name="Westerberg I."/>
            <person name="Brannstrom I.O."/>
            <person name="Guillou S."/>
            <person name="Cros-Aarteil S."/>
            <person name="Calhoun S."/>
            <person name="Haridas S."/>
            <person name="Kuo A."/>
            <person name="Mondo S."/>
            <person name="Pangilinan J."/>
            <person name="Riley R."/>
            <person name="Labutti K."/>
            <person name="Andreopoulos B."/>
            <person name="Lipzen A."/>
            <person name="Chen C."/>
            <person name="Yanf M."/>
            <person name="Daum C."/>
            <person name="Ng V."/>
            <person name="Clum A."/>
            <person name="Ohm R."/>
            <person name="Martin F."/>
            <person name="Silar P."/>
            <person name="Natvig D."/>
            <person name="Lalanne C."/>
            <person name="Gautier V."/>
            <person name="Ament-Velasquez S.L."/>
            <person name="Kruys A."/>
            <person name="Hutchinson M.I."/>
            <person name="Powell A.J."/>
            <person name="Barry K."/>
            <person name="Miller A.N."/>
            <person name="Grigoriev I.V."/>
            <person name="Debuchy R."/>
            <person name="Gladieux P."/>
            <person name="Thoren M.H."/>
            <person name="Johannesson H."/>
        </authorList>
    </citation>
    <scope>NUCLEOTIDE SEQUENCE</scope>
    <source>
        <strain evidence="5">CBS 990.96</strain>
    </source>
</reference>
<keyword evidence="4" id="KW-0349">Heme</keyword>
<evidence type="ECO:0000256" key="1">
    <source>
        <dbReference type="ARBA" id="ARBA00007119"/>
    </source>
</evidence>
<keyword evidence="2 4" id="KW-0479">Metal-binding</keyword>
<organism evidence="5 6">
    <name type="scientific">Podospora fimiseda</name>
    <dbReference type="NCBI Taxonomy" id="252190"/>
    <lineage>
        <taxon>Eukaryota</taxon>
        <taxon>Fungi</taxon>
        <taxon>Dikarya</taxon>
        <taxon>Ascomycota</taxon>
        <taxon>Pezizomycotina</taxon>
        <taxon>Sordariomycetes</taxon>
        <taxon>Sordariomycetidae</taxon>
        <taxon>Sordariales</taxon>
        <taxon>Podosporaceae</taxon>
        <taxon>Podospora</taxon>
    </lineage>
</organism>
<comment type="caution">
    <text evidence="5">The sequence shown here is derived from an EMBL/GenBank/DDBJ whole genome shotgun (WGS) entry which is preliminary data.</text>
</comment>
<dbReference type="PANTHER" id="PTHR28657:SF10">
    <property type="entry name" value="INDOLEAMINE 2,3-DIOXYGENASE"/>
    <property type="match status" value="1"/>
</dbReference>
<gene>
    <name evidence="5" type="ORF">QBC38DRAFT_398081</name>
</gene>
<evidence type="ECO:0000313" key="6">
    <source>
        <dbReference type="Proteomes" id="UP001301958"/>
    </source>
</evidence>
<evidence type="ECO:0000313" key="5">
    <source>
        <dbReference type="EMBL" id="KAK4224226.1"/>
    </source>
</evidence>
<dbReference type="Proteomes" id="UP001301958">
    <property type="component" value="Unassembled WGS sequence"/>
</dbReference>
<evidence type="ECO:0000256" key="2">
    <source>
        <dbReference type="ARBA" id="ARBA00022723"/>
    </source>
</evidence>